<evidence type="ECO:0000313" key="2">
    <source>
        <dbReference type="EMBL" id="MBB4717731.1"/>
    </source>
</evidence>
<name>A0A7W7DW23_9ACTN</name>
<dbReference type="InterPro" id="IPR025161">
    <property type="entry name" value="IS402-like_dom"/>
</dbReference>
<dbReference type="Proteomes" id="UP000565089">
    <property type="component" value="Unassembled WGS sequence"/>
</dbReference>
<proteinExistence type="predicted"/>
<sequence length="57" mass="6505">MRLGRKWRALPADYPPWRTVWGFMARWAAAGVVDQIRDQLSGRSVARWAKAPGRSPP</sequence>
<organism evidence="2 3">
    <name type="scientific">Streptomyces luteogriseus</name>
    <dbReference type="NCBI Taxonomy" id="68233"/>
    <lineage>
        <taxon>Bacteria</taxon>
        <taxon>Bacillati</taxon>
        <taxon>Actinomycetota</taxon>
        <taxon>Actinomycetes</taxon>
        <taxon>Kitasatosporales</taxon>
        <taxon>Streptomycetaceae</taxon>
        <taxon>Streptomyces</taxon>
    </lineage>
</organism>
<protein>
    <submittedName>
        <fullName evidence="2">Transposase</fullName>
    </submittedName>
</protein>
<dbReference type="Pfam" id="PF13340">
    <property type="entry name" value="DUF4096"/>
    <property type="match status" value="1"/>
</dbReference>
<feature type="domain" description="Insertion element IS402-like" evidence="1">
    <location>
        <begin position="1"/>
        <end position="36"/>
    </location>
</feature>
<comment type="caution">
    <text evidence="2">The sequence shown here is derived from an EMBL/GenBank/DDBJ whole genome shotgun (WGS) entry which is preliminary data.</text>
</comment>
<reference evidence="2 3" key="1">
    <citation type="submission" date="2020-08" db="EMBL/GenBank/DDBJ databases">
        <title>Sequencing the genomes of 1000 actinobacteria strains.</title>
        <authorList>
            <person name="Klenk H.-P."/>
        </authorList>
    </citation>
    <scope>NUCLEOTIDE SEQUENCE [LARGE SCALE GENOMIC DNA]</scope>
    <source>
        <strain evidence="2 3">DSM 40483</strain>
    </source>
</reference>
<dbReference type="EMBL" id="JACHMS010000001">
    <property type="protein sequence ID" value="MBB4717731.1"/>
    <property type="molecule type" value="Genomic_DNA"/>
</dbReference>
<dbReference type="AlphaFoldDB" id="A0A7W7DW23"/>
<accession>A0A7W7DW23</accession>
<evidence type="ECO:0000259" key="1">
    <source>
        <dbReference type="Pfam" id="PF13340"/>
    </source>
</evidence>
<keyword evidence="3" id="KW-1185">Reference proteome</keyword>
<gene>
    <name evidence="2" type="ORF">BJ965_007613</name>
</gene>
<evidence type="ECO:0000313" key="3">
    <source>
        <dbReference type="Proteomes" id="UP000565089"/>
    </source>
</evidence>